<feature type="transmembrane region" description="Helical" evidence="7">
    <location>
        <begin position="39"/>
        <end position="59"/>
    </location>
</feature>
<feature type="transmembrane region" description="Helical" evidence="7">
    <location>
        <begin position="217"/>
        <end position="238"/>
    </location>
</feature>
<sequence length="368" mass="43072">MQKKLINEIFLMRSISCLSILLLHSLARAYADESNTVNLIRVLLTFGTPTFIFISEFILSRSYPNELPSNFWDKRLKYVMVPYVLFGTFFAVLKAFEQSLSTGTSLLISFGQFFWRHLLLGDFHGYFILVIFQFYLLHYFFNKHLQKWKPSVVMGSAFLINMAYLGFFNFVKPYPTEIGVYIWEKFYWIPFLGWVFYFSLAYYCGKHFTLFINLLNKYSKWVIVSPLILGSICLFLYGTKILPIISSKRVDMVFFTTSMIFLIYYIATKIPKVPKFFVWISQYSFGIYLIHPVFLAVMYVVFKRLSFEIHPSLLTGLYFFASLLLSIASTFVLNKIPFGYYFAGRISIGMNDKKISDRAVPNIKTKHG</sequence>
<keyword evidence="6 7" id="KW-0472">Membrane</keyword>
<feature type="transmembrane region" description="Helical" evidence="7">
    <location>
        <begin position="123"/>
        <end position="141"/>
    </location>
</feature>
<keyword evidence="3" id="KW-1003">Cell membrane</keyword>
<dbReference type="Pfam" id="PF01757">
    <property type="entry name" value="Acyl_transf_3"/>
    <property type="match status" value="1"/>
</dbReference>
<evidence type="ECO:0000313" key="9">
    <source>
        <dbReference type="EMBL" id="QIZ10378.1"/>
    </source>
</evidence>
<evidence type="ECO:0000256" key="6">
    <source>
        <dbReference type="ARBA" id="ARBA00023136"/>
    </source>
</evidence>
<accession>A0A6H1PA13</accession>
<dbReference type="PANTHER" id="PTHR40074:SF2">
    <property type="entry name" value="O-ACETYLTRANSFERASE WECH"/>
    <property type="match status" value="1"/>
</dbReference>
<organism evidence="9 10">
    <name type="scientific">Priestia megaterium</name>
    <name type="common">Bacillus megaterium</name>
    <dbReference type="NCBI Taxonomy" id="1404"/>
    <lineage>
        <taxon>Bacteria</taxon>
        <taxon>Bacillati</taxon>
        <taxon>Bacillota</taxon>
        <taxon>Bacilli</taxon>
        <taxon>Bacillales</taxon>
        <taxon>Bacillaceae</taxon>
        <taxon>Priestia</taxon>
    </lineage>
</organism>
<evidence type="ECO:0000256" key="5">
    <source>
        <dbReference type="ARBA" id="ARBA00022989"/>
    </source>
</evidence>
<dbReference type="Proteomes" id="UP000501868">
    <property type="component" value="Chromosome"/>
</dbReference>
<evidence type="ECO:0000256" key="2">
    <source>
        <dbReference type="ARBA" id="ARBA00007400"/>
    </source>
</evidence>
<dbReference type="AlphaFoldDB" id="A0A6H1PA13"/>
<evidence type="ECO:0000259" key="8">
    <source>
        <dbReference type="Pfam" id="PF01757"/>
    </source>
</evidence>
<gene>
    <name evidence="9" type="ORF">HFZ78_29755</name>
</gene>
<feature type="transmembrane region" description="Helical" evidence="7">
    <location>
        <begin position="153"/>
        <end position="171"/>
    </location>
</feature>
<feature type="transmembrane region" description="Helical" evidence="7">
    <location>
        <begin position="186"/>
        <end position="205"/>
    </location>
</feature>
<feature type="transmembrane region" description="Helical" evidence="7">
    <location>
        <begin position="276"/>
        <end position="301"/>
    </location>
</feature>
<feature type="domain" description="Acyltransferase 3" evidence="8">
    <location>
        <begin position="9"/>
        <end position="328"/>
    </location>
</feature>
<evidence type="ECO:0000256" key="1">
    <source>
        <dbReference type="ARBA" id="ARBA00004651"/>
    </source>
</evidence>
<proteinExistence type="inferred from homology"/>
<keyword evidence="9" id="KW-0012">Acyltransferase</keyword>
<reference evidence="9 10" key="2">
    <citation type="submission" date="2020-04" db="EMBL/GenBank/DDBJ databases">
        <authorList>
            <person name="Fomenkov A."/>
            <person name="Anton B.P."/>
            <person name="Roberts R.J."/>
        </authorList>
    </citation>
    <scope>NUCLEOTIDE SEQUENCE [LARGE SCALE GENOMIC DNA]</scope>
    <source>
        <strain evidence="9 10">S2</strain>
    </source>
</reference>
<dbReference type="GO" id="GO:0005886">
    <property type="term" value="C:plasma membrane"/>
    <property type="evidence" value="ECO:0007669"/>
    <property type="project" value="UniProtKB-SubCell"/>
</dbReference>
<dbReference type="EMBL" id="CP051128">
    <property type="protein sequence ID" value="QIZ10378.1"/>
    <property type="molecule type" value="Genomic_DNA"/>
</dbReference>
<protein>
    <submittedName>
        <fullName evidence="9">Acyltransferase family protein</fullName>
    </submittedName>
</protein>
<name>A0A6H1PA13_PRIMG</name>
<keyword evidence="5 7" id="KW-1133">Transmembrane helix</keyword>
<feature type="transmembrane region" description="Helical" evidence="7">
    <location>
        <begin position="313"/>
        <end position="333"/>
    </location>
</feature>
<dbReference type="GO" id="GO:0016413">
    <property type="term" value="F:O-acetyltransferase activity"/>
    <property type="evidence" value="ECO:0007669"/>
    <property type="project" value="TreeGrafter"/>
</dbReference>
<feature type="transmembrane region" description="Helical" evidence="7">
    <location>
        <begin position="250"/>
        <end position="267"/>
    </location>
</feature>
<comment type="similarity">
    <text evidence="2">Belongs to the acyltransferase 3 family.</text>
</comment>
<reference evidence="9 10" key="1">
    <citation type="submission" date="2020-04" db="EMBL/GenBank/DDBJ databases">
        <title>Genome-Wide Identification of 5-Methylcytosine Sites in Bacterial Genomes By High-Throughput Sequencing of MspJI Restriction Fragments.</title>
        <authorList>
            <person name="Wu V."/>
        </authorList>
    </citation>
    <scope>NUCLEOTIDE SEQUENCE [LARGE SCALE GENOMIC DNA]</scope>
    <source>
        <strain evidence="9 10">S2</strain>
    </source>
</reference>
<dbReference type="InterPro" id="IPR002656">
    <property type="entry name" value="Acyl_transf_3_dom"/>
</dbReference>
<evidence type="ECO:0000256" key="4">
    <source>
        <dbReference type="ARBA" id="ARBA00022692"/>
    </source>
</evidence>
<keyword evidence="4 7" id="KW-0812">Transmembrane</keyword>
<evidence type="ECO:0000256" key="3">
    <source>
        <dbReference type="ARBA" id="ARBA00022475"/>
    </source>
</evidence>
<keyword evidence="9" id="KW-0808">Transferase</keyword>
<dbReference type="GO" id="GO:0009246">
    <property type="term" value="P:enterobacterial common antigen biosynthetic process"/>
    <property type="evidence" value="ECO:0007669"/>
    <property type="project" value="TreeGrafter"/>
</dbReference>
<dbReference type="PANTHER" id="PTHR40074">
    <property type="entry name" value="O-ACETYLTRANSFERASE WECH"/>
    <property type="match status" value="1"/>
</dbReference>
<feature type="transmembrane region" description="Helical" evidence="7">
    <location>
        <begin position="79"/>
        <end position="96"/>
    </location>
</feature>
<evidence type="ECO:0000313" key="10">
    <source>
        <dbReference type="Proteomes" id="UP000501868"/>
    </source>
</evidence>
<comment type="subcellular location">
    <subcellularLocation>
        <location evidence="1">Cell membrane</location>
        <topology evidence="1">Multi-pass membrane protein</topology>
    </subcellularLocation>
</comment>
<evidence type="ECO:0000256" key="7">
    <source>
        <dbReference type="SAM" id="Phobius"/>
    </source>
</evidence>